<feature type="chain" id="PRO_5047061037" description="ABC-type glycine betaine transport system substrate-binding domain-containing protein" evidence="1">
    <location>
        <begin position="22"/>
        <end position="303"/>
    </location>
</feature>
<feature type="domain" description="ABC-type glycine betaine transport system substrate-binding" evidence="2">
    <location>
        <begin position="176"/>
        <end position="297"/>
    </location>
</feature>
<dbReference type="InterPro" id="IPR007210">
    <property type="entry name" value="ABC_Gly_betaine_transp_sub-bd"/>
</dbReference>
<proteinExistence type="predicted"/>
<organism evidence="3 4">
    <name type="scientific">Solirubrobacter deserti</name>
    <dbReference type="NCBI Taxonomy" id="2282478"/>
    <lineage>
        <taxon>Bacteria</taxon>
        <taxon>Bacillati</taxon>
        <taxon>Actinomycetota</taxon>
        <taxon>Thermoleophilia</taxon>
        <taxon>Solirubrobacterales</taxon>
        <taxon>Solirubrobacteraceae</taxon>
        <taxon>Solirubrobacter</taxon>
    </lineage>
</organism>
<evidence type="ECO:0000313" key="4">
    <source>
        <dbReference type="Proteomes" id="UP001147700"/>
    </source>
</evidence>
<dbReference type="Gene3D" id="3.40.190.10">
    <property type="entry name" value="Periplasmic binding protein-like II"/>
    <property type="match status" value="1"/>
</dbReference>
<dbReference type="Proteomes" id="UP001147700">
    <property type="component" value="Unassembled WGS sequence"/>
</dbReference>
<keyword evidence="4" id="KW-1185">Reference proteome</keyword>
<protein>
    <recommendedName>
        <fullName evidence="2">ABC-type glycine betaine transport system substrate-binding domain-containing protein</fullName>
    </recommendedName>
</protein>
<sequence>MRCSVLLVAFGIWLCSTPAQAQQVRLAAPADCLTNSGCAVGLRSVYGLDVRSVLVPLTVADAGISALDDGRAEVAIAFSSNPQVSRPDIVTLRDDRSMIYDDHVVPVIRRQLLRDYGARAARALRRRLNAASAVLTTLALRGLNQHVIDGRMPEAVGGEFIDANGLGGSAARRPGKRIVVGYMAFDENETLAHLYAEALRAGGFRVVVRAVGGLRPEAVRKLRRDQIDLYPAYSGSLLRYLVGTKPERLRAGLRRTLARIDVEPLRASRAQDRNVFVTKTDTASRLGLASISDLRRYWQTAGS</sequence>
<name>A0ABT4RRS0_9ACTN</name>
<dbReference type="SUPFAM" id="SSF53850">
    <property type="entry name" value="Periplasmic binding protein-like II"/>
    <property type="match status" value="2"/>
</dbReference>
<accession>A0ABT4RRS0</accession>
<gene>
    <name evidence="3" type="ORF">OJ962_27440</name>
</gene>
<evidence type="ECO:0000259" key="2">
    <source>
        <dbReference type="Pfam" id="PF04069"/>
    </source>
</evidence>
<feature type="signal peptide" evidence="1">
    <location>
        <begin position="1"/>
        <end position="21"/>
    </location>
</feature>
<evidence type="ECO:0000256" key="1">
    <source>
        <dbReference type="SAM" id="SignalP"/>
    </source>
</evidence>
<feature type="domain" description="ABC-type glycine betaine transport system substrate-binding" evidence="2">
    <location>
        <begin position="36"/>
        <end position="161"/>
    </location>
</feature>
<keyword evidence="1" id="KW-0732">Signal</keyword>
<dbReference type="Gene3D" id="3.40.190.120">
    <property type="entry name" value="Osmoprotection protein (prox), domain 2"/>
    <property type="match status" value="1"/>
</dbReference>
<evidence type="ECO:0000313" key="3">
    <source>
        <dbReference type="EMBL" id="MDA0141262.1"/>
    </source>
</evidence>
<dbReference type="EMBL" id="JAPCID010000053">
    <property type="protein sequence ID" value="MDA0141262.1"/>
    <property type="molecule type" value="Genomic_DNA"/>
</dbReference>
<reference evidence="3" key="1">
    <citation type="submission" date="2022-10" db="EMBL/GenBank/DDBJ databases">
        <title>The WGS of Solirubrobacter sp. CPCC 204708.</title>
        <authorList>
            <person name="Jiang Z."/>
        </authorList>
    </citation>
    <scope>NUCLEOTIDE SEQUENCE</scope>
    <source>
        <strain evidence="3">CPCC 204708</strain>
    </source>
</reference>
<dbReference type="Pfam" id="PF04069">
    <property type="entry name" value="OpuAC"/>
    <property type="match status" value="2"/>
</dbReference>
<dbReference type="RefSeq" id="WP_202955151.1">
    <property type="nucleotide sequence ID" value="NZ_JAPCID010000053.1"/>
</dbReference>
<comment type="caution">
    <text evidence="3">The sequence shown here is derived from an EMBL/GenBank/DDBJ whole genome shotgun (WGS) entry which is preliminary data.</text>
</comment>